<sequence>MECLAGFAPANLLLLRPSRFCTCNTRKALSLNAKFNPTRPEEDDPLFRFAITRASLRFKETISPEPLFIDTYSACFGPTAELDAEHHQNHYCLATKFIDDRLLAQVKNIDGVKQVVLLTDGMDTRPYRLNWPKSTIVFDISPDNVFKRAAQKLEDVGAKISKNCLLLHIPEQSSNMEQLCSKGFTGNTPSLWVHQGFPVINLAHFKETLSLVSTLAMKGCLFLGEMPVWLAETEIGMKCTRNEWLDKLFMTYGFKVNIIEYDEVARTYSRDLVPGEFKSILFVAEHLRFSDDQMETWRRVYQRLEEEADEEGERWASTMQVEYSYEFTEL</sequence>
<evidence type="ECO:0000313" key="5">
    <source>
        <dbReference type="Proteomes" id="UP001237642"/>
    </source>
</evidence>
<accession>A0AAD8IHK3</accession>
<dbReference type="SUPFAM" id="SSF53335">
    <property type="entry name" value="S-adenosyl-L-methionine-dependent methyltransferases"/>
    <property type="match status" value="1"/>
</dbReference>
<feature type="coiled-coil region" evidence="3">
    <location>
        <begin position="287"/>
        <end position="314"/>
    </location>
</feature>
<dbReference type="PANTHER" id="PTHR43619:SF2">
    <property type="entry name" value="S-ADENOSYL-L-METHIONINE-DEPENDENT METHYLTRANSFERASES SUPERFAMILY PROTEIN"/>
    <property type="match status" value="1"/>
</dbReference>
<keyword evidence="2" id="KW-0808">Transferase</keyword>
<keyword evidence="3" id="KW-0175">Coiled coil</keyword>
<dbReference type="AlphaFoldDB" id="A0AAD8IHK3"/>
<name>A0AAD8IHK3_9APIA</name>
<dbReference type="Gene3D" id="3.40.50.150">
    <property type="entry name" value="Vaccinia Virus protein VP39"/>
    <property type="match status" value="1"/>
</dbReference>
<dbReference type="Pfam" id="PF04072">
    <property type="entry name" value="LCM"/>
    <property type="match status" value="1"/>
</dbReference>
<keyword evidence="5" id="KW-1185">Reference proteome</keyword>
<proteinExistence type="predicted"/>
<evidence type="ECO:0000256" key="3">
    <source>
        <dbReference type="SAM" id="Coils"/>
    </source>
</evidence>
<dbReference type="GO" id="GO:0032259">
    <property type="term" value="P:methylation"/>
    <property type="evidence" value="ECO:0007669"/>
    <property type="project" value="UniProtKB-KW"/>
</dbReference>
<gene>
    <name evidence="4" type="ORF">POM88_022874</name>
</gene>
<dbReference type="Proteomes" id="UP001237642">
    <property type="component" value="Unassembled WGS sequence"/>
</dbReference>
<dbReference type="InterPro" id="IPR029063">
    <property type="entry name" value="SAM-dependent_MTases_sf"/>
</dbReference>
<comment type="caution">
    <text evidence="4">The sequence shown here is derived from an EMBL/GenBank/DDBJ whole genome shotgun (WGS) entry which is preliminary data.</text>
</comment>
<organism evidence="4 5">
    <name type="scientific">Heracleum sosnowskyi</name>
    <dbReference type="NCBI Taxonomy" id="360622"/>
    <lineage>
        <taxon>Eukaryota</taxon>
        <taxon>Viridiplantae</taxon>
        <taxon>Streptophyta</taxon>
        <taxon>Embryophyta</taxon>
        <taxon>Tracheophyta</taxon>
        <taxon>Spermatophyta</taxon>
        <taxon>Magnoliopsida</taxon>
        <taxon>eudicotyledons</taxon>
        <taxon>Gunneridae</taxon>
        <taxon>Pentapetalae</taxon>
        <taxon>asterids</taxon>
        <taxon>campanulids</taxon>
        <taxon>Apiales</taxon>
        <taxon>Apiaceae</taxon>
        <taxon>Apioideae</taxon>
        <taxon>apioid superclade</taxon>
        <taxon>Tordylieae</taxon>
        <taxon>Tordyliinae</taxon>
        <taxon>Heracleum</taxon>
    </lineage>
</organism>
<dbReference type="EMBL" id="JAUIZM010000005">
    <property type="protein sequence ID" value="KAK1385139.1"/>
    <property type="molecule type" value="Genomic_DNA"/>
</dbReference>
<reference evidence="4" key="1">
    <citation type="submission" date="2023-02" db="EMBL/GenBank/DDBJ databases">
        <title>Genome of toxic invasive species Heracleum sosnowskyi carries increased number of genes despite the absence of recent whole-genome duplications.</title>
        <authorList>
            <person name="Schelkunov M."/>
            <person name="Shtratnikova V."/>
            <person name="Makarenko M."/>
            <person name="Klepikova A."/>
            <person name="Omelchenko D."/>
            <person name="Novikova G."/>
            <person name="Obukhova E."/>
            <person name="Bogdanov V."/>
            <person name="Penin A."/>
            <person name="Logacheva M."/>
        </authorList>
    </citation>
    <scope>NUCLEOTIDE SEQUENCE</scope>
    <source>
        <strain evidence="4">Hsosn_3</strain>
        <tissue evidence="4">Leaf</tissue>
    </source>
</reference>
<reference evidence="4" key="2">
    <citation type="submission" date="2023-05" db="EMBL/GenBank/DDBJ databases">
        <authorList>
            <person name="Schelkunov M.I."/>
        </authorList>
    </citation>
    <scope>NUCLEOTIDE SEQUENCE</scope>
    <source>
        <strain evidence="4">Hsosn_3</strain>
        <tissue evidence="4">Leaf</tissue>
    </source>
</reference>
<evidence type="ECO:0000313" key="4">
    <source>
        <dbReference type="EMBL" id="KAK1385139.1"/>
    </source>
</evidence>
<evidence type="ECO:0000256" key="2">
    <source>
        <dbReference type="ARBA" id="ARBA00022679"/>
    </source>
</evidence>
<evidence type="ECO:0000256" key="1">
    <source>
        <dbReference type="ARBA" id="ARBA00022603"/>
    </source>
</evidence>
<dbReference type="PANTHER" id="PTHR43619">
    <property type="entry name" value="S-ADENOSYL-L-METHIONINE-DEPENDENT METHYLTRANSFERASE YKTD-RELATED"/>
    <property type="match status" value="1"/>
</dbReference>
<dbReference type="GO" id="GO:0008168">
    <property type="term" value="F:methyltransferase activity"/>
    <property type="evidence" value="ECO:0007669"/>
    <property type="project" value="UniProtKB-KW"/>
</dbReference>
<dbReference type="InterPro" id="IPR007213">
    <property type="entry name" value="Ppm1/Ppm2/Tcmp"/>
</dbReference>
<protein>
    <submittedName>
        <fullName evidence="4">S-adenosyl-L-methionine-dependent methyltransferase FRAAL3836</fullName>
    </submittedName>
</protein>
<keyword evidence="1 4" id="KW-0489">Methyltransferase</keyword>